<dbReference type="RefSeq" id="WP_185363567.1">
    <property type="nucleotide sequence ID" value="NZ_JAARPY010000020.1"/>
</dbReference>
<reference evidence="1 2" key="1">
    <citation type="submission" date="2020-03" db="EMBL/GenBank/DDBJ databases">
        <title>Soil Listeria distribution.</title>
        <authorList>
            <person name="Liao J."/>
            <person name="Wiedmann M."/>
        </authorList>
    </citation>
    <scope>NUCLEOTIDE SEQUENCE [LARGE SCALE GENOMIC DNA]</scope>
    <source>
        <strain evidence="1 2">FSL L7-1645</strain>
    </source>
</reference>
<dbReference type="Proteomes" id="UP000571128">
    <property type="component" value="Unassembled WGS sequence"/>
</dbReference>
<organism evidence="1 2">
    <name type="scientific">Listeria fleischmannii</name>
    <dbReference type="NCBI Taxonomy" id="1069827"/>
    <lineage>
        <taxon>Bacteria</taxon>
        <taxon>Bacillati</taxon>
        <taxon>Bacillota</taxon>
        <taxon>Bacilli</taxon>
        <taxon>Bacillales</taxon>
        <taxon>Listeriaceae</taxon>
        <taxon>Listeria</taxon>
    </lineage>
</organism>
<evidence type="ECO:0000313" key="2">
    <source>
        <dbReference type="Proteomes" id="UP000571128"/>
    </source>
</evidence>
<evidence type="ECO:0000313" key="1">
    <source>
        <dbReference type="EMBL" id="MBC1399932.1"/>
    </source>
</evidence>
<comment type="caution">
    <text evidence="1">The sequence shown here is derived from an EMBL/GenBank/DDBJ whole genome shotgun (WGS) entry which is preliminary data.</text>
</comment>
<accession>A0A841YHE2</accession>
<gene>
    <name evidence="1" type="ORF">HB844_13795</name>
</gene>
<dbReference type="AlphaFoldDB" id="A0A841YHE2"/>
<proteinExistence type="predicted"/>
<sequence length="181" mass="21660">MRNPPVSFHKIETKSNSLQEISLAIEEAFQNEFNLTTTEMMDYLLVKDRWIRYNFKDSVKYIYLNTVAKRALMQHGLKKWAYLHPYKKIFHRKAFFAFVLQNTTIDKKPVEQIPTQFTSLQQIMSRYNLSQSTVYKLLQEHHVQKYTVFGMSRYDLETVDAVFSHFKEQQQLAMDLTEQDE</sequence>
<protein>
    <submittedName>
        <fullName evidence="1">Uncharacterized protein</fullName>
    </submittedName>
</protein>
<dbReference type="EMBL" id="JAARPY010000020">
    <property type="protein sequence ID" value="MBC1399932.1"/>
    <property type="molecule type" value="Genomic_DNA"/>
</dbReference>
<name>A0A841YHE2_9LIST</name>